<gene>
    <name evidence="2" type="ORF">GCM10010302_05780</name>
</gene>
<feature type="region of interest" description="Disordered" evidence="1">
    <location>
        <begin position="1"/>
        <end position="21"/>
    </location>
</feature>
<dbReference type="Proteomes" id="UP001501867">
    <property type="component" value="Unassembled WGS sequence"/>
</dbReference>
<proteinExistence type="predicted"/>
<keyword evidence="3" id="KW-1185">Reference proteome</keyword>
<dbReference type="EMBL" id="BAAABV010000005">
    <property type="protein sequence ID" value="GAA0271047.1"/>
    <property type="molecule type" value="Genomic_DNA"/>
</dbReference>
<organism evidence="2 3">
    <name type="scientific">Streptomyces polychromogenes</name>
    <dbReference type="NCBI Taxonomy" id="67342"/>
    <lineage>
        <taxon>Bacteria</taxon>
        <taxon>Bacillati</taxon>
        <taxon>Actinomycetota</taxon>
        <taxon>Actinomycetes</taxon>
        <taxon>Kitasatosporales</taxon>
        <taxon>Streptomycetaceae</taxon>
        <taxon>Streptomyces</taxon>
    </lineage>
</organism>
<protein>
    <submittedName>
        <fullName evidence="2">Uncharacterized protein</fullName>
    </submittedName>
</protein>
<sequence>MVGPTGVRVGPDDPDQGPVPGHSYVELVGSLLDGQLLDVTGWSPLEVADGVLLMSERGVFGPGGRCAYEPAEIDGVYPSRFGRAGGRGRGSCAG</sequence>
<evidence type="ECO:0000256" key="1">
    <source>
        <dbReference type="SAM" id="MobiDB-lite"/>
    </source>
</evidence>
<reference evidence="2 3" key="1">
    <citation type="journal article" date="2019" name="Int. J. Syst. Evol. Microbiol.">
        <title>The Global Catalogue of Microorganisms (GCM) 10K type strain sequencing project: providing services to taxonomists for standard genome sequencing and annotation.</title>
        <authorList>
            <consortium name="The Broad Institute Genomics Platform"/>
            <consortium name="The Broad Institute Genome Sequencing Center for Infectious Disease"/>
            <person name="Wu L."/>
            <person name="Ma J."/>
        </authorList>
    </citation>
    <scope>NUCLEOTIDE SEQUENCE [LARGE SCALE GENOMIC DNA]</scope>
    <source>
        <strain evidence="2 3">JCM 4505</strain>
    </source>
</reference>
<comment type="caution">
    <text evidence="2">The sequence shown here is derived from an EMBL/GenBank/DDBJ whole genome shotgun (WGS) entry which is preliminary data.</text>
</comment>
<accession>A0ABN0V1R6</accession>
<evidence type="ECO:0000313" key="3">
    <source>
        <dbReference type="Proteomes" id="UP001501867"/>
    </source>
</evidence>
<evidence type="ECO:0000313" key="2">
    <source>
        <dbReference type="EMBL" id="GAA0271047.1"/>
    </source>
</evidence>
<name>A0ABN0V1R6_9ACTN</name>